<accession>A0AAW6HZB2</accession>
<evidence type="ECO:0000313" key="2">
    <source>
        <dbReference type="EMBL" id="MDC7147995.1"/>
    </source>
</evidence>
<sequence>MMNIQQHSSKVIATVSNQTDRVLLFYSCGKDSIAMLDMVAPHFKEVVCVFMYFVKGLNHINRFINYSKSKYNNVTFLEVPHWNLSRALKIGLFCQPQKDVKILKLADVVERVRAHTGIDWCFLGMKQSDSLNRRLMLRTYEDEAINIKSKIAYPLSLWKKKEVLAYIKFHNLPTPVEYFKEAGNGLWFDIKVFLWLKKNEPEDLQKILKAFPLSEKILFDYEQRTK</sequence>
<feature type="domain" description="Phosphoadenosine phosphosulphate reductase" evidence="1">
    <location>
        <begin position="23"/>
        <end position="174"/>
    </location>
</feature>
<gene>
    <name evidence="2" type="ORF">PQG89_00935</name>
</gene>
<dbReference type="Gene3D" id="3.40.50.620">
    <property type="entry name" value="HUPs"/>
    <property type="match status" value="1"/>
</dbReference>
<name>A0AAW6HZB2_9BACT</name>
<evidence type="ECO:0000259" key="1">
    <source>
        <dbReference type="Pfam" id="PF01507"/>
    </source>
</evidence>
<dbReference type="Pfam" id="PF01507">
    <property type="entry name" value="PAPS_reduct"/>
    <property type="match status" value="1"/>
</dbReference>
<dbReference type="RefSeq" id="WP_229090777.1">
    <property type="nucleotide sequence ID" value="NZ_CAOJXY010000004.1"/>
</dbReference>
<organism evidence="2 3">
    <name type="scientific">Parabacteroides johnsonii</name>
    <dbReference type="NCBI Taxonomy" id="387661"/>
    <lineage>
        <taxon>Bacteria</taxon>
        <taxon>Pseudomonadati</taxon>
        <taxon>Bacteroidota</taxon>
        <taxon>Bacteroidia</taxon>
        <taxon>Bacteroidales</taxon>
        <taxon>Tannerellaceae</taxon>
        <taxon>Parabacteroides</taxon>
    </lineage>
</organism>
<reference evidence="2" key="1">
    <citation type="submission" date="2023-01" db="EMBL/GenBank/DDBJ databases">
        <title>Exploring GABA producing Bacteroides strains toward improving mental health.</title>
        <authorList>
            <person name="Yousuf B."/>
            <person name="Bouhlel N.E."/>
            <person name="Mottawea W."/>
            <person name="Hammami R."/>
        </authorList>
    </citation>
    <scope>NUCLEOTIDE SEQUENCE</scope>
    <source>
        <strain evidence="2">UO.H1047</strain>
    </source>
</reference>
<protein>
    <submittedName>
        <fullName evidence="2">Phosphoadenosine phosphosulfate reductase family protein</fullName>
    </submittedName>
</protein>
<dbReference type="EMBL" id="JAQPYX010000007">
    <property type="protein sequence ID" value="MDC7147995.1"/>
    <property type="molecule type" value="Genomic_DNA"/>
</dbReference>
<evidence type="ECO:0000313" key="3">
    <source>
        <dbReference type="Proteomes" id="UP001213646"/>
    </source>
</evidence>
<dbReference type="AlphaFoldDB" id="A0AAW6HZB2"/>
<comment type="caution">
    <text evidence="2">The sequence shown here is derived from an EMBL/GenBank/DDBJ whole genome shotgun (WGS) entry which is preliminary data.</text>
</comment>
<dbReference type="GO" id="GO:0003824">
    <property type="term" value="F:catalytic activity"/>
    <property type="evidence" value="ECO:0007669"/>
    <property type="project" value="InterPro"/>
</dbReference>
<dbReference type="InterPro" id="IPR002500">
    <property type="entry name" value="PAPS_reduct_dom"/>
</dbReference>
<dbReference type="InterPro" id="IPR014729">
    <property type="entry name" value="Rossmann-like_a/b/a_fold"/>
</dbReference>
<proteinExistence type="predicted"/>
<dbReference type="Proteomes" id="UP001213646">
    <property type="component" value="Unassembled WGS sequence"/>
</dbReference>
<dbReference type="SUPFAM" id="SSF52402">
    <property type="entry name" value="Adenine nucleotide alpha hydrolases-like"/>
    <property type="match status" value="1"/>
</dbReference>